<evidence type="ECO:0000256" key="4">
    <source>
        <dbReference type="ARBA" id="ARBA00022729"/>
    </source>
</evidence>
<dbReference type="GO" id="GO:1904680">
    <property type="term" value="F:peptide transmembrane transporter activity"/>
    <property type="evidence" value="ECO:0007669"/>
    <property type="project" value="TreeGrafter"/>
</dbReference>
<dbReference type="GO" id="GO:0030313">
    <property type="term" value="C:cell envelope"/>
    <property type="evidence" value="ECO:0007669"/>
    <property type="project" value="UniProtKB-SubCell"/>
</dbReference>
<sequence>MKKRLLTLLLASAMVVTSLAGCGGSSSSSDTASDSSDTATEAPAETEAADDADASAETTSTGDKILRVASEDPQVPLDMQLNTYSIIMKITDNTTESLLLTNPEGELEPVLLEEMPTLSDDMLTYSFTLKEGVTFHNGEPLTSNDVKYSLERLVKKLKMASLLEKVEGYQALFDGEADELSGIEVVDDTHFNIHMAEVYTPFLAVLSTPYCAIYPAEACEAAGDNWGVTELYGTGPFMLENYTMGAGATLVKNPDWHGGEVKLDGIEYTFIDEPNTGILEYQKGNIDVVYMDSALYPTYANGELKDELYSFNPFGGYNLNFNVNDIPEKEVREAINYAVDREALCESVLFGTASPASNFIQEGLIGYNADAEEYTYDPEKAKELLAEAGYADGYDLRITVNTQYSTSVTIATALQAQMKEAGINVEVEQVDNAAWTDMKTNGGVMCGVGNWYVDYNDPDSMLYPVSDSRTDLTSSFWHNDEFKQLMIDGVQTDDEAERQEIYQRADEILCHEDCAIAMLYNETLYYLKKPYVTGFEVTSTYRTMFANADIEQ</sequence>
<dbReference type="PANTHER" id="PTHR30290">
    <property type="entry name" value="PERIPLASMIC BINDING COMPONENT OF ABC TRANSPORTER"/>
    <property type="match status" value="1"/>
</dbReference>
<dbReference type="AlphaFoldDB" id="A0A9D1WGD5"/>
<dbReference type="GO" id="GO:0015833">
    <property type="term" value="P:peptide transport"/>
    <property type="evidence" value="ECO:0007669"/>
    <property type="project" value="TreeGrafter"/>
</dbReference>
<keyword evidence="3" id="KW-0813">Transport</keyword>
<reference evidence="8" key="1">
    <citation type="journal article" date="2021" name="PeerJ">
        <title>Extensive microbial diversity within the chicken gut microbiome revealed by metagenomics and culture.</title>
        <authorList>
            <person name="Gilroy R."/>
            <person name="Ravi A."/>
            <person name="Getino M."/>
            <person name="Pursley I."/>
            <person name="Horton D.L."/>
            <person name="Alikhan N.F."/>
            <person name="Baker D."/>
            <person name="Gharbi K."/>
            <person name="Hall N."/>
            <person name="Watson M."/>
            <person name="Adriaenssens E.M."/>
            <person name="Foster-Nyarko E."/>
            <person name="Jarju S."/>
            <person name="Secka A."/>
            <person name="Antonio M."/>
            <person name="Oren A."/>
            <person name="Chaudhuri R.R."/>
            <person name="La Ragione R."/>
            <person name="Hildebrand F."/>
            <person name="Pallen M.J."/>
        </authorList>
    </citation>
    <scope>NUCLEOTIDE SEQUENCE</scope>
    <source>
        <strain evidence="8">ChiSjej1B19-8411</strain>
    </source>
</reference>
<dbReference type="Proteomes" id="UP000886817">
    <property type="component" value="Unassembled WGS sequence"/>
</dbReference>
<organism evidence="8 9">
    <name type="scientific">Candidatus Blautia gallistercoris</name>
    <dbReference type="NCBI Taxonomy" id="2838490"/>
    <lineage>
        <taxon>Bacteria</taxon>
        <taxon>Bacillati</taxon>
        <taxon>Bacillota</taxon>
        <taxon>Clostridia</taxon>
        <taxon>Lachnospirales</taxon>
        <taxon>Lachnospiraceae</taxon>
        <taxon>Blautia</taxon>
    </lineage>
</organism>
<evidence type="ECO:0000256" key="3">
    <source>
        <dbReference type="ARBA" id="ARBA00022448"/>
    </source>
</evidence>
<protein>
    <submittedName>
        <fullName evidence="8">ABC transporter substrate-binding protein</fullName>
    </submittedName>
</protein>
<dbReference type="Pfam" id="PF00496">
    <property type="entry name" value="SBP_bac_5"/>
    <property type="match status" value="1"/>
</dbReference>
<accession>A0A9D1WGD5</accession>
<evidence type="ECO:0000256" key="5">
    <source>
        <dbReference type="SAM" id="MobiDB-lite"/>
    </source>
</evidence>
<dbReference type="InterPro" id="IPR000914">
    <property type="entry name" value="SBP_5_dom"/>
</dbReference>
<dbReference type="InterPro" id="IPR039424">
    <property type="entry name" value="SBP_5"/>
</dbReference>
<dbReference type="PIRSF" id="PIRSF002741">
    <property type="entry name" value="MppA"/>
    <property type="match status" value="1"/>
</dbReference>
<evidence type="ECO:0000256" key="6">
    <source>
        <dbReference type="SAM" id="SignalP"/>
    </source>
</evidence>
<dbReference type="InterPro" id="IPR030678">
    <property type="entry name" value="Peptide/Ni-bd"/>
</dbReference>
<dbReference type="PANTHER" id="PTHR30290:SF10">
    <property type="entry name" value="PERIPLASMIC OLIGOPEPTIDE-BINDING PROTEIN-RELATED"/>
    <property type="match status" value="1"/>
</dbReference>
<dbReference type="GO" id="GO:0043190">
    <property type="term" value="C:ATP-binding cassette (ABC) transporter complex"/>
    <property type="evidence" value="ECO:0007669"/>
    <property type="project" value="InterPro"/>
</dbReference>
<dbReference type="PROSITE" id="PS51257">
    <property type="entry name" value="PROKAR_LIPOPROTEIN"/>
    <property type="match status" value="1"/>
</dbReference>
<dbReference type="SUPFAM" id="SSF53850">
    <property type="entry name" value="Periplasmic binding protein-like II"/>
    <property type="match status" value="1"/>
</dbReference>
<evidence type="ECO:0000313" key="9">
    <source>
        <dbReference type="Proteomes" id="UP000886817"/>
    </source>
</evidence>
<gene>
    <name evidence="8" type="ORF">IAA45_02535</name>
</gene>
<dbReference type="CDD" id="cd00995">
    <property type="entry name" value="PBP2_NikA_DppA_OppA_like"/>
    <property type="match status" value="1"/>
</dbReference>
<dbReference type="Gene3D" id="3.90.76.10">
    <property type="entry name" value="Dipeptide-binding Protein, Domain 1"/>
    <property type="match status" value="1"/>
</dbReference>
<feature type="domain" description="Solute-binding protein family 5" evidence="7">
    <location>
        <begin position="106"/>
        <end position="468"/>
    </location>
</feature>
<evidence type="ECO:0000313" key="8">
    <source>
        <dbReference type="EMBL" id="HIX58575.1"/>
    </source>
</evidence>
<feature type="signal peptide" evidence="6">
    <location>
        <begin position="1"/>
        <end position="20"/>
    </location>
</feature>
<proteinExistence type="inferred from homology"/>
<dbReference type="Gene3D" id="3.10.105.10">
    <property type="entry name" value="Dipeptide-binding Protein, Domain 3"/>
    <property type="match status" value="1"/>
</dbReference>
<dbReference type="EMBL" id="DXEX01000063">
    <property type="protein sequence ID" value="HIX58575.1"/>
    <property type="molecule type" value="Genomic_DNA"/>
</dbReference>
<evidence type="ECO:0000256" key="1">
    <source>
        <dbReference type="ARBA" id="ARBA00004196"/>
    </source>
</evidence>
<comment type="similarity">
    <text evidence="2">Belongs to the bacterial solute-binding protein 5 family.</text>
</comment>
<name>A0A9D1WGD5_9FIRM</name>
<evidence type="ECO:0000256" key="2">
    <source>
        <dbReference type="ARBA" id="ARBA00005695"/>
    </source>
</evidence>
<keyword evidence="4 6" id="KW-0732">Signal</keyword>
<dbReference type="Gene3D" id="3.40.190.10">
    <property type="entry name" value="Periplasmic binding protein-like II"/>
    <property type="match status" value="1"/>
</dbReference>
<comment type="caution">
    <text evidence="8">The sequence shown here is derived from an EMBL/GenBank/DDBJ whole genome shotgun (WGS) entry which is preliminary data.</text>
</comment>
<comment type="subcellular location">
    <subcellularLocation>
        <location evidence="1">Cell envelope</location>
    </subcellularLocation>
</comment>
<feature type="region of interest" description="Disordered" evidence="5">
    <location>
        <begin position="22"/>
        <end position="63"/>
    </location>
</feature>
<feature type="chain" id="PRO_5039579317" evidence="6">
    <location>
        <begin position="21"/>
        <end position="552"/>
    </location>
</feature>
<evidence type="ECO:0000259" key="7">
    <source>
        <dbReference type="Pfam" id="PF00496"/>
    </source>
</evidence>
<reference evidence="8" key="2">
    <citation type="submission" date="2021-04" db="EMBL/GenBank/DDBJ databases">
        <authorList>
            <person name="Gilroy R."/>
        </authorList>
    </citation>
    <scope>NUCLEOTIDE SEQUENCE</scope>
    <source>
        <strain evidence="8">ChiSjej1B19-8411</strain>
    </source>
</reference>
<dbReference type="GO" id="GO:0042597">
    <property type="term" value="C:periplasmic space"/>
    <property type="evidence" value="ECO:0007669"/>
    <property type="project" value="UniProtKB-ARBA"/>
</dbReference>
<feature type="compositionally biased region" description="Low complexity" evidence="5">
    <location>
        <begin position="22"/>
        <end position="46"/>
    </location>
</feature>